<dbReference type="AlphaFoldDB" id="A0A914Z9W9"/>
<evidence type="ECO:0000256" key="1">
    <source>
        <dbReference type="SAM" id="SignalP"/>
    </source>
</evidence>
<feature type="chain" id="PRO_5037157107" evidence="1">
    <location>
        <begin position="23"/>
        <end position="104"/>
    </location>
</feature>
<dbReference type="PANTHER" id="PTHR21749">
    <property type="entry name" value="PRION-LIKE- Q/N-RICH -DOMAIN-BEARING PROTEIN PROTEIN 24"/>
    <property type="match status" value="1"/>
</dbReference>
<dbReference type="Proteomes" id="UP000887577">
    <property type="component" value="Unplaced"/>
</dbReference>
<dbReference type="WBParaSite" id="PSU_v2.g7041.t1">
    <property type="protein sequence ID" value="PSU_v2.g7041.t1"/>
    <property type="gene ID" value="PSU_v2.g7041"/>
</dbReference>
<sequence length="104" mass="11542">MQKINIIFITFLVITFFTFSSALRCYTGYKMMAGQSFGDKQKECEGSSDFCYNVTATAGILLSPMKAGCSTYRCYLSKDTCRSMEFQGVPVSFCCCSTDLCNGK</sequence>
<keyword evidence="1" id="KW-0732">Signal</keyword>
<organism evidence="2 3">
    <name type="scientific">Panagrolaimus superbus</name>
    <dbReference type="NCBI Taxonomy" id="310955"/>
    <lineage>
        <taxon>Eukaryota</taxon>
        <taxon>Metazoa</taxon>
        <taxon>Ecdysozoa</taxon>
        <taxon>Nematoda</taxon>
        <taxon>Chromadorea</taxon>
        <taxon>Rhabditida</taxon>
        <taxon>Tylenchina</taxon>
        <taxon>Panagrolaimomorpha</taxon>
        <taxon>Panagrolaimoidea</taxon>
        <taxon>Panagrolaimidae</taxon>
        <taxon>Panagrolaimus</taxon>
    </lineage>
</organism>
<protein>
    <submittedName>
        <fullName evidence="3">Activin_recp domain-containing protein</fullName>
    </submittedName>
</protein>
<proteinExistence type="predicted"/>
<feature type="signal peptide" evidence="1">
    <location>
        <begin position="1"/>
        <end position="22"/>
    </location>
</feature>
<keyword evidence="2" id="KW-1185">Reference proteome</keyword>
<name>A0A914Z9W9_9BILA</name>
<accession>A0A914Z9W9</accession>
<evidence type="ECO:0000313" key="3">
    <source>
        <dbReference type="WBParaSite" id="PSU_v2.g7041.t1"/>
    </source>
</evidence>
<dbReference type="SUPFAM" id="SSF57302">
    <property type="entry name" value="Snake toxin-like"/>
    <property type="match status" value="1"/>
</dbReference>
<evidence type="ECO:0000313" key="2">
    <source>
        <dbReference type="Proteomes" id="UP000887577"/>
    </source>
</evidence>
<dbReference type="Gene3D" id="2.10.60.10">
    <property type="entry name" value="CD59"/>
    <property type="match status" value="1"/>
</dbReference>
<dbReference type="InterPro" id="IPR045860">
    <property type="entry name" value="Snake_toxin-like_sf"/>
</dbReference>
<reference evidence="3" key="1">
    <citation type="submission" date="2022-11" db="UniProtKB">
        <authorList>
            <consortium name="WormBaseParasite"/>
        </authorList>
    </citation>
    <scope>IDENTIFICATION</scope>
</reference>